<dbReference type="RefSeq" id="XP_024698961.1">
    <property type="nucleotide sequence ID" value="XM_024853796.1"/>
</dbReference>
<name>A0A2I2FSR1_9EURO</name>
<dbReference type="AlphaFoldDB" id="A0A2I2FSR1"/>
<dbReference type="Proteomes" id="UP000234275">
    <property type="component" value="Unassembled WGS sequence"/>
</dbReference>
<reference evidence="1 2" key="1">
    <citation type="submission" date="2016-12" db="EMBL/GenBank/DDBJ databases">
        <title>The genomes of Aspergillus section Nigri reveals drivers in fungal speciation.</title>
        <authorList>
            <consortium name="DOE Joint Genome Institute"/>
            <person name="Vesth T.C."/>
            <person name="Nybo J."/>
            <person name="Theobald S."/>
            <person name="Brandl J."/>
            <person name="Frisvad J.C."/>
            <person name="Nielsen K.F."/>
            <person name="Lyhne E.K."/>
            <person name="Kogle M.E."/>
            <person name="Kuo A."/>
            <person name="Riley R."/>
            <person name="Clum A."/>
            <person name="Nolan M."/>
            <person name="Lipzen A."/>
            <person name="Salamov A."/>
            <person name="Henrissat B."/>
            <person name="Wiebenga A."/>
            <person name="De Vries R.P."/>
            <person name="Grigoriev I.V."/>
            <person name="Mortensen U.H."/>
            <person name="Andersen M.R."/>
            <person name="Baker S.E."/>
        </authorList>
    </citation>
    <scope>NUCLEOTIDE SEQUENCE [LARGE SCALE GENOMIC DNA]</scope>
    <source>
        <strain evidence="1 2">IBT 23096</strain>
    </source>
</reference>
<proteinExistence type="predicted"/>
<organism evidence="1 2">
    <name type="scientific">Aspergillus steynii IBT 23096</name>
    <dbReference type="NCBI Taxonomy" id="1392250"/>
    <lineage>
        <taxon>Eukaryota</taxon>
        <taxon>Fungi</taxon>
        <taxon>Dikarya</taxon>
        <taxon>Ascomycota</taxon>
        <taxon>Pezizomycotina</taxon>
        <taxon>Eurotiomycetes</taxon>
        <taxon>Eurotiomycetidae</taxon>
        <taxon>Eurotiales</taxon>
        <taxon>Aspergillaceae</taxon>
        <taxon>Aspergillus</taxon>
        <taxon>Aspergillus subgen. Circumdati</taxon>
    </lineage>
</organism>
<accession>A0A2I2FSR1</accession>
<keyword evidence="2" id="KW-1185">Reference proteome</keyword>
<dbReference type="OrthoDB" id="2730545at2759"/>
<evidence type="ECO:0000313" key="1">
    <source>
        <dbReference type="EMBL" id="PLB43659.1"/>
    </source>
</evidence>
<evidence type="ECO:0000313" key="2">
    <source>
        <dbReference type="Proteomes" id="UP000234275"/>
    </source>
</evidence>
<protein>
    <submittedName>
        <fullName evidence="1">Uncharacterized protein</fullName>
    </submittedName>
</protein>
<gene>
    <name evidence="1" type="ORF">P170DRAFT_480618</name>
</gene>
<sequence length="300" mass="34720">MPPAILSEDDSPRWRRELHPAWKSLRDLAHADQKYSKLDESSPQHPYRACILLRQAGIPCKIWGHDLQDFPGLPSDKSELPVLVSDPERATEVLKNNGYIPLETRPGGSIKAKLRTPIPAQVPVLTKALCCSSQWKAKYLDKLVSFNVLIFSAAEYKYSLQDEGTGLRHLIPRLHEYFICTVEKWLDLEQDQHTLRLGIPILLSTQFHRTEEAGTWYFKHQIPKEYRQLLFDILANVVLLRDMVRWDCLLHYREVRDGTLEGRYKPFRPPQMPEDPLLDETLPPVISQYLESMDEGHHPA</sequence>
<dbReference type="EMBL" id="MSFO01000010">
    <property type="protein sequence ID" value="PLB43659.1"/>
    <property type="molecule type" value="Genomic_DNA"/>
</dbReference>
<dbReference type="GeneID" id="36561494"/>
<dbReference type="VEuPathDB" id="FungiDB:P170DRAFT_480618"/>
<comment type="caution">
    <text evidence="1">The sequence shown here is derived from an EMBL/GenBank/DDBJ whole genome shotgun (WGS) entry which is preliminary data.</text>
</comment>